<dbReference type="EMBL" id="MU129791">
    <property type="protein sequence ID" value="KAF9502648.1"/>
    <property type="molecule type" value="Genomic_DNA"/>
</dbReference>
<organism evidence="2 3">
    <name type="scientific">Hydnum rufescens UP504</name>
    <dbReference type="NCBI Taxonomy" id="1448309"/>
    <lineage>
        <taxon>Eukaryota</taxon>
        <taxon>Fungi</taxon>
        <taxon>Dikarya</taxon>
        <taxon>Basidiomycota</taxon>
        <taxon>Agaricomycotina</taxon>
        <taxon>Agaricomycetes</taxon>
        <taxon>Cantharellales</taxon>
        <taxon>Hydnaceae</taxon>
        <taxon>Hydnum</taxon>
    </lineage>
</organism>
<gene>
    <name evidence="2" type="ORF">BS47DRAFT_1370119</name>
</gene>
<protein>
    <submittedName>
        <fullName evidence="2">Uncharacterized protein</fullName>
    </submittedName>
</protein>
<evidence type="ECO:0000313" key="2">
    <source>
        <dbReference type="EMBL" id="KAF9502648.1"/>
    </source>
</evidence>
<evidence type="ECO:0000313" key="3">
    <source>
        <dbReference type="Proteomes" id="UP000886523"/>
    </source>
</evidence>
<keyword evidence="3" id="KW-1185">Reference proteome</keyword>
<reference evidence="2" key="1">
    <citation type="journal article" date="2020" name="Nat. Commun.">
        <title>Large-scale genome sequencing of mycorrhizal fungi provides insights into the early evolution of symbiotic traits.</title>
        <authorList>
            <person name="Miyauchi S."/>
            <person name="Kiss E."/>
            <person name="Kuo A."/>
            <person name="Drula E."/>
            <person name="Kohler A."/>
            <person name="Sanchez-Garcia M."/>
            <person name="Morin E."/>
            <person name="Andreopoulos B."/>
            <person name="Barry K.W."/>
            <person name="Bonito G."/>
            <person name="Buee M."/>
            <person name="Carver A."/>
            <person name="Chen C."/>
            <person name="Cichocki N."/>
            <person name="Clum A."/>
            <person name="Culley D."/>
            <person name="Crous P.W."/>
            <person name="Fauchery L."/>
            <person name="Girlanda M."/>
            <person name="Hayes R.D."/>
            <person name="Keri Z."/>
            <person name="LaButti K."/>
            <person name="Lipzen A."/>
            <person name="Lombard V."/>
            <person name="Magnuson J."/>
            <person name="Maillard F."/>
            <person name="Murat C."/>
            <person name="Nolan M."/>
            <person name="Ohm R.A."/>
            <person name="Pangilinan J."/>
            <person name="Pereira M.F."/>
            <person name="Perotto S."/>
            <person name="Peter M."/>
            <person name="Pfister S."/>
            <person name="Riley R."/>
            <person name="Sitrit Y."/>
            <person name="Stielow J.B."/>
            <person name="Szollosi G."/>
            <person name="Zifcakova L."/>
            <person name="Stursova M."/>
            <person name="Spatafora J.W."/>
            <person name="Tedersoo L."/>
            <person name="Vaario L.M."/>
            <person name="Yamada A."/>
            <person name="Yan M."/>
            <person name="Wang P."/>
            <person name="Xu J."/>
            <person name="Bruns T."/>
            <person name="Baldrian P."/>
            <person name="Vilgalys R."/>
            <person name="Dunand C."/>
            <person name="Henrissat B."/>
            <person name="Grigoriev I.V."/>
            <person name="Hibbett D."/>
            <person name="Nagy L.G."/>
            <person name="Martin F.M."/>
        </authorList>
    </citation>
    <scope>NUCLEOTIDE SEQUENCE</scope>
    <source>
        <strain evidence="2">UP504</strain>
    </source>
</reference>
<dbReference type="AlphaFoldDB" id="A0A9P6AB15"/>
<comment type="caution">
    <text evidence="2">The sequence shown here is derived from an EMBL/GenBank/DDBJ whole genome shotgun (WGS) entry which is preliminary data.</text>
</comment>
<proteinExistence type="predicted"/>
<accession>A0A9P6AB15</accession>
<evidence type="ECO:0000256" key="1">
    <source>
        <dbReference type="SAM" id="MobiDB-lite"/>
    </source>
</evidence>
<feature type="region of interest" description="Disordered" evidence="1">
    <location>
        <begin position="27"/>
        <end position="169"/>
    </location>
</feature>
<sequence>MPRKFARATVSRRAKDATYSTAIYFPKGNSTLKRASSSRETSNLPGVSPEDSPQGNVQSKDPYSRIAGLSTTPPRPDQFPVTQPEPVRGNTSLSNKQSSSRLSNFSPSQPDPHQNRPHFSPDRPPSSFPHRPTRKPSQESPITPVGRDPLSDPPTRAEAIRPDLNPSQGRMCVAVDFGTVLSGVACGQSSDTVQQILWPGPNRK</sequence>
<name>A0A9P6AB15_9AGAM</name>
<feature type="compositionally biased region" description="Polar residues" evidence="1">
    <location>
        <begin position="28"/>
        <end position="61"/>
    </location>
</feature>
<dbReference type="Proteomes" id="UP000886523">
    <property type="component" value="Unassembled WGS sequence"/>
</dbReference>
<feature type="compositionally biased region" description="Low complexity" evidence="1">
    <location>
        <begin position="92"/>
        <end position="106"/>
    </location>
</feature>
<feature type="non-terminal residue" evidence="2">
    <location>
        <position position="204"/>
    </location>
</feature>